<gene>
    <name evidence="1" type="ORF">H9865_00700</name>
</gene>
<dbReference type="PANTHER" id="PTHR48090">
    <property type="entry name" value="UNDECAPRENYL-PHOSPHATE 4-DEOXY-4-FORMAMIDO-L-ARABINOSE TRANSFERASE-RELATED"/>
    <property type="match status" value="1"/>
</dbReference>
<reference evidence="1" key="2">
    <citation type="submission" date="2021-04" db="EMBL/GenBank/DDBJ databases">
        <authorList>
            <person name="Gilroy R."/>
        </authorList>
    </citation>
    <scope>NUCLEOTIDE SEQUENCE</scope>
    <source>
        <strain evidence="1">2239</strain>
    </source>
</reference>
<evidence type="ECO:0000313" key="1">
    <source>
        <dbReference type="EMBL" id="HIX04619.1"/>
    </source>
</evidence>
<proteinExistence type="predicted"/>
<name>A0A9D1V2Q1_9FIRM</name>
<sequence>MEERKNIPGVPDYTVEMLAEKRSDYCLLIPIINEGGRILKELDRAKAAGVCGLVDIILCDGGSTDGSMELPGLKSRGVNCLLTKTGPGKQGAQLRMGLHFALERGYEGILTIDGNNKDSIESVPLFLEKLSEGYDLVQGSRFVKGGKAVNTPLSRWLAVRFIHAPVISLAARHWFTDTTNAYRAYSRAYLTHPAVQPLRDIFPGYELLAYLSVRATQLGLKACEVPVERAYPKNEPAPTKIKGFKGNSNLLKILFAALAGKYDPQ</sequence>
<dbReference type="CDD" id="cd04179">
    <property type="entry name" value="DPM_DPG-synthase_like"/>
    <property type="match status" value="1"/>
</dbReference>
<evidence type="ECO:0000313" key="2">
    <source>
        <dbReference type="Proteomes" id="UP000824193"/>
    </source>
</evidence>
<dbReference type="Gene3D" id="3.90.550.10">
    <property type="entry name" value="Spore Coat Polysaccharide Biosynthesis Protein SpsA, Chain A"/>
    <property type="match status" value="1"/>
</dbReference>
<organism evidence="1 2">
    <name type="scientific">Candidatus Allofournierella pullicola</name>
    <dbReference type="NCBI Taxonomy" id="2838596"/>
    <lineage>
        <taxon>Bacteria</taxon>
        <taxon>Bacillati</taxon>
        <taxon>Bacillota</taxon>
        <taxon>Clostridia</taxon>
        <taxon>Eubacteriales</taxon>
        <taxon>Oscillospiraceae</taxon>
        <taxon>Allofournierella</taxon>
    </lineage>
</organism>
<dbReference type="SUPFAM" id="SSF53448">
    <property type="entry name" value="Nucleotide-diphospho-sugar transferases"/>
    <property type="match status" value="1"/>
</dbReference>
<dbReference type="AlphaFoldDB" id="A0A9D1V2Q1"/>
<dbReference type="InterPro" id="IPR029044">
    <property type="entry name" value="Nucleotide-diphossugar_trans"/>
</dbReference>
<reference evidence="1" key="1">
    <citation type="journal article" date="2021" name="PeerJ">
        <title>Extensive microbial diversity within the chicken gut microbiome revealed by metagenomics and culture.</title>
        <authorList>
            <person name="Gilroy R."/>
            <person name="Ravi A."/>
            <person name="Getino M."/>
            <person name="Pursley I."/>
            <person name="Horton D.L."/>
            <person name="Alikhan N.F."/>
            <person name="Baker D."/>
            <person name="Gharbi K."/>
            <person name="Hall N."/>
            <person name="Watson M."/>
            <person name="Adriaenssens E.M."/>
            <person name="Foster-Nyarko E."/>
            <person name="Jarju S."/>
            <person name="Secka A."/>
            <person name="Antonio M."/>
            <person name="Oren A."/>
            <person name="Chaudhuri R.R."/>
            <person name="La Ragione R."/>
            <person name="Hildebrand F."/>
            <person name="Pallen M.J."/>
        </authorList>
    </citation>
    <scope>NUCLEOTIDE SEQUENCE</scope>
    <source>
        <strain evidence="1">2239</strain>
    </source>
</reference>
<dbReference type="EMBL" id="DXFW01000002">
    <property type="protein sequence ID" value="HIX04619.1"/>
    <property type="molecule type" value="Genomic_DNA"/>
</dbReference>
<accession>A0A9D1V2Q1</accession>
<dbReference type="Proteomes" id="UP000824193">
    <property type="component" value="Unassembled WGS sequence"/>
</dbReference>
<dbReference type="InterPro" id="IPR050256">
    <property type="entry name" value="Glycosyltransferase_2"/>
</dbReference>
<protein>
    <submittedName>
        <fullName evidence="1">Glycosyltransferase family 2 protein</fullName>
    </submittedName>
</protein>
<comment type="caution">
    <text evidence="1">The sequence shown here is derived from an EMBL/GenBank/DDBJ whole genome shotgun (WGS) entry which is preliminary data.</text>
</comment>